<dbReference type="SUPFAM" id="SSF57196">
    <property type="entry name" value="EGF/Laminin"/>
    <property type="match status" value="1"/>
</dbReference>
<comment type="caution">
    <text evidence="1">Lacks conserved residue(s) required for the propagation of feature annotation.</text>
</comment>
<keyword evidence="4" id="KW-1185">Reference proteome</keyword>
<feature type="signal peptide" evidence="2">
    <location>
        <begin position="1"/>
        <end position="25"/>
    </location>
</feature>
<gene>
    <name evidence="5" type="primary">LOC111086063</name>
</gene>
<feature type="chain" id="PRO_5046410650" evidence="2">
    <location>
        <begin position="26"/>
        <end position="156"/>
    </location>
</feature>
<dbReference type="GeneID" id="111086063"/>
<sequence length="156" mass="18051">MKSFLGHVTFLIFGIIFELHAHIEAEERIDTSSAFPELTCSSRPCRNGGECVNAIWWSPGISREYLCMCRPEFCGTRCETNQFERYTGYQLECFEEFQPIVSIKGSSKLLWESCRQACAVFHKCKLINYVIKRDGQSFCSLYEKPPSTCDIYRILK</sequence>
<dbReference type="PROSITE" id="PS50026">
    <property type="entry name" value="EGF_3"/>
    <property type="match status" value="1"/>
</dbReference>
<protein>
    <submittedName>
        <fullName evidence="5">Uncharacterized protein LOC111086063</fullName>
    </submittedName>
</protein>
<dbReference type="Proteomes" id="UP000694941">
    <property type="component" value="Unplaced"/>
</dbReference>
<dbReference type="PROSITE" id="PS00022">
    <property type="entry name" value="EGF_1"/>
    <property type="match status" value="1"/>
</dbReference>
<evidence type="ECO:0000313" key="4">
    <source>
        <dbReference type="Proteomes" id="UP000694941"/>
    </source>
</evidence>
<accession>A0ABM1SHS3</accession>
<dbReference type="Pfam" id="PF00008">
    <property type="entry name" value="EGF"/>
    <property type="match status" value="1"/>
</dbReference>
<keyword evidence="1" id="KW-0245">EGF-like domain</keyword>
<evidence type="ECO:0000256" key="2">
    <source>
        <dbReference type="SAM" id="SignalP"/>
    </source>
</evidence>
<dbReference type="Gene3D" id="2.10.25.10">
    <property type="entry name" value="Laminin"/>
    <property type="match status" value="1"/>
</dbReference>
<dbReference type="InterPro" id="IPR000742">
    <property type="entry name" value="EGF"/>
</dbReference>
<dbReference type="RefSeq" id="XP_022243178.1">
    <property type="nucleotide sequence ID" value="XM_022387470.1"/>
</dbReference>
<feature type="disulfide bond" evidence="1">
    <location>
        <begin position="69"/>
        <end position="78"/>
    </location>
</feature>
<evidence type="ECO:0000256" key="1">
    <source>
        <dbReference type="PROSITE-ProRule" id="PRU00076"/>
    </source>
</evidence>
<organism evidence="4 5">
    <name type="scientific">Limulus polyphemus</name>
    <name type="common">Atlantic horseshoe crab</name>
    <dbReference type="NCBI Taxonomy" id="6850"/>
    <lineage>
        <taxon>Eukaryota</taxon>
        <taxon>Metazoa</taxon>
        <taxon>Ecdysozoa</taxon>
        <taxon>Arthropoda</taxon>
        <taxon>Chelicerata</taxon>
        <taxon>Merostomata</taxon>
        <taxon>Xiphosura</taxon>
        <taxon>Limulidae</taxon>
        <taxon>Limulus</taxon>
    </lineage>
</organism>
<dbReference type="SMART" id="SM00181">
    <property type="entry name" value="EGF"/>
    <property type="match status" value="1"/>
</dbReference>
<keyword evidence="1" id="KW-1015">Disulfide bond</keyword>
<reference evidence="5" key="1">
    <citation type="submission" date="2025-08" db="UniProtKB">
        <authorList>
            <consortium name="RefSeq"/>
        </authorList>
    </citation>
    <scope>IDENTIFICATION</scope>
    <source>
        <tissue evidence="5">Muscle</tissue>
    </source>
</reference>
<proteinExistence type="predicted"/>
<name>A0ABM1SHS3_LIMPO</name>
<keyword evidence="2" id="KW-0732">Signal</keyword>
<dbReference type="CDD" id="cd00054">
    <property type="entry name" value="EGF_CA"/>
    <property type="match status" value="1"/>
</dbReference>
<evidence type="ECO:0000313" key="5">
    <source>
        <dbReference type="RefSeq" id="XP_022243178.1"/>
    </source>
</evidence>
<evidence type="ECO:0000259" key="3">
    <source>
        <dbReference type="PROSITE" id="PS50026"/>
    </source>
</evidence>
<feature type="domain" description="EGF-like" evidence="3">
    <location>
        <begin position="36"/>
        <end position="79"/>
    </location>
</feature>